<sequence length="203" mass="22676">MPKTSLRRTLLRCRGEMEPGAWRQASRSAQERLLNLDLFAQAGCIALYAPIRNEIDTALLHAEALRNGKRVFYPRICGEEMLFAEVTDRTPLEPGAFGIPEPCAVGRGYPADIADLLVIPGVAFDHVGHRIGFGKGYYDRCLARLSRPVALVGLCHDFQLLERLPAEGHDIRMQYVVTDQRLIDSRNRPSERPDDHIGGGQKT</sequence>
<evidence type="ECO:0000256" key="4">
    <source>
        <dbReference type="RuleBase" id="RU361279"/>
    </source>
</evidence>
<evidence type="ECO:0000256" key="3">
    <source>
        <dbReference type="ARBA" id="ARBA00022840"/>
    </source>
</evidence>
<dbReference type="Gene3D" id="3.40.50.10420">
    <property type="entry name" value="NagB/RpiA/CoA transferase-like"/>
    <property type="match status" value="1"/>
</dbReference>
<reference evidence="6 7" key="1">
    <citation type="submission" date="2022-03" db="EMBL/GenBank/DDBJ databases">
        <authorList>
            <person name="Koch H."/>
        </authorList>
    </citation>
    <scope>NUCLEOTIDE SEQUENCE [LARGE SCALE GENOMIC DNA]</scope>
    <source>
        <strain evidence="6 7">G1</strain>
    </source>
</reference>
<dbReference type="NCBIfam" id="TIGR02727">
    <property type="entry name" value="MTHFS_bact"/>
    <property type="match status" value="1"/>
</dbReference>
<dbReference type="RefSeq" id="WP_305733427.1">
    <property type="nucleotide sequence ID" value="NZ_OW150024.1"/>
</dbReference>
<dbReference type="GO" id="GO:0030272">
    <property type="term" value="F:5-formyltetrahydrofolate cyclo-ligase activity"/>
    <property type="evidence" value="ECO:0007669"/>
    <property type="project" value="UniProtKB-EC"/>
</dbReference>
<evidence type="ECO:0000256" key="1">
    <source>
        <dbReference type="ARBA" id="ARBA00010638"/>
    </source>
</evidence>
<dbReference type="InterPro" id="IPR024185">
    <property type="entry name" value="FTHF_cligase-like_sf"/>
</dbReference>
<dbReference type="Proteomes" id="UP001295463">
    <property type="component" value="Chromosome"/>
</dbReference>
<keyword evidence="7" id="KW-1185">Reference proteome</keyword>
<dbReference type="InterPro" id="IPR002698">
    <property type="entry name" value="FTHF_cligase"/>
</dbReference>
<comment type="similarity">
    <text evidence="1 4">Belongs to the 5-formyltetrahydrofolate cyclo-ligase family.</text>
</comment>
<evidence type="ECO:0000256" key="2">
    <source>
        <dbReference type="ARBA" id="ARBA00022741"/>
    </source>
</evidence>
<dbReference type="EMBL" id="OW150024">
    <property type="protein sequence ID" value="CAH2032690.1"/>
    <property type="molecule type" value="Genomic_DNA"/>
</dbReference>
<evidence type="ECO:0000313" key="7">
    <source>
        <dbReference type="Proteomes" id="UP001295463"/>
    </source>
</evidence>
<dbReference type="SUPFAM" id="SSF100950">
    <property type="entry name" value="NagB/RpiA/CoA transferase-like"/>
    <property type="match status" value="1"/>
</dbReference>
<comment type="cofactor">
    <cofactor evidence="4">
        <name>Mg(2+)</name>
        <dbReference type="ChEBI" id="CHEBI:18420"/>
    </cofactor>
</comment>
<dbReference type="Pfam" id="PF01812">
    <property type="entry name" value="5-FTHF_cyc-lig"/>
    <property type="match status" value="1"/>
</dbReference>
<dbReference type="PANTHER" id="PTHR23407">
    <property type="entry name" value="ATPASE INHIBITOR/5-FORMYLTETRAHYDROFOLATE CYCLO-LIGASE"/>
    <property type="match status" value="1"/>
</dbReference>
<evidence type="ECO:0000313" key="6">
    <source>
        <dbReference type="EMBL" id="CAH2032690.1"/>
    </source>
</evidence>
<feature type="compositionally biased region" description="Basic and acidic residues" evidence="5">
    <location>
        <begin position="184"/>
        <end position="197"/>
    </location>
</feature>
<gene>
    <name evidence="6" type="ORF">GEAMG1_2854</name>
</gene>
<feature type="region of interest" description="Disordered" evidence="5">
    <location>
        <begin position="184"/>
        <end position="203"/>
    </location>
</feature>
<keyword evidence="3 4" id="KW-0067">ATP-binding</keyword>
<dbReference type="EC" id="6.3.3.2" evidence="4"/>
<evidence type="ECO:0000256" key="5">
    <source>
        <dbReference type="SAM" id="MobiDB-lite"/>
    </source>
</evidence>
<name>A0ABN8HNE9_9BACT</name>
<comment type="catalytic activity">
    <reaction evidence="4">
        <text>(6S)-5-formyl-5,6,7,8-tetrahydrofolate + ATP = (6R)-5,10-methenyltetrahydrofolate + ADP + phosphate</text>
        <dbReference type="Rhea" id="RHEA:10488"/>
        <dbReference type="ChEBI" id="CHEBI:30616"/>
        <dbReference type="ChEBI" id="CHEBI:43474"/>
        <dbReference type="ChEBI" id="CHEBI:57455"/>
        <dbReference type="ChEBI" id="CHEBI:57457"/>
        <dbReference type="ChEBI" id="CHEBI:456216"/>
        <dbReference type="EC" id="6.3.3.2"/>
    </reaction>
</comment>
<organism evidence="6 7">
    <name type="scientific">Trichlorobacter ammonificans</name>
    <dbReference type="NCBI Taxonomy" id="2916410"/>
    <lineage>
        <taxon>Bacteria</taxon>
        <taxon>Pseudomonadati</taxon>
        <taxon>Thermodesulfobacteriota</taxon>
        <taxon>Desulfuromonadia</taxon>
        <taxon>Geobacterales</taxon>
        <taxon>Geobacteraceae</taxon>
        <taxon>Trichlorobacter</taxon>
    </lineage>
</organism>
<keyword evidence="6" id="KW-0436">Ligase</keyword>
<proteinExistence type="inferred from homology"/>
<dbReference type="InterPro" id="IPR037171">
    <property type="entry name" value="NagB/RpiA_transferase-like"/>
</dbReference>
<accession>A0ABN8HNE9</accession>
<keyword evidence="2 4" id="KW-0547">Nucleotide-binding</keyword>
<dbReference type="PANTHER" id="PTHR23407:SF1">
    <property type="entry name" value="5-FORMYLTETRAHYDROFOLATE CYCLO-LIGASE"/>
    <property type="match status" value="1"/>
</dbReference>
<dbReference type="PIRSF" id="PIRSF006806">
    <property type="entry name" value="FTHF_cligase"/>
    <property type="match status" value="1"/>
</dbReference>
<keyword evidence="4" id="KW-0460">Magnesium</keyword>
<protein>
    <recommendedName>
        <fullName evidence="4">5-formyltetrahydrofolate cyclo-ligase</fullName>
        <ecNumber evidence="4">6.3.3.2</ecNumber>
    </recommendedName>
</protein>
<keyword evidence="4" id="KW-0479">Metal-binding</keyword>